<name>A0A9P1CQH1_9DINO</name>
<evidence type="ECO:0000313" key="2">
    <source>
        <dbReference type="EMBL" id="CAI3996464.1"/>
    </source>
</evidence>
<dbReference type="OrthoDB" id="3054497at2759"/>
<reference evidence="3" key="2">
    <citation type="submission" date="2024-04" db="EMBL/GenBank/DDBJ databases">
        <authorList>
            <person name="Chen Y."/>
            <person name="Shah S."/>
            <person name="Dougan E. K."/>
            <person name="Thang M."/>
            <person name="Chan C."/>
        </authorList>
    </citation>
    <scope>NUCLEOTIDE SEQUENCE [LARGE SCALE GENOMIC DNA]</scope>
</reference>
<evidence type="ECO:0000259" key="1">
    <source>
        <dbReference type="Pfam" id="PF07727"/>
    </source>
</evidence>
<keyword evidence="5" id="KW-1185">Reference proteome</keyword>
<dbReference type="Pfam" id="PF07727">
    <property type="entry name" value="RVT_2"/>
    <property type="match status" value="1"/>
</dbReference>
<evidence type="ECO:0000313" key="3">
    <source>
        <dbReference type="EMBL" id="CAL1149839.1"/>
    </source>
</evidence>
<evidence type="ECO:0000313" key="5">
    <source>
        <dbReference type="Proteomes" id="UP001152797"/>
    </source>
</evidence>
<dbReference type="EMBL" id="CAMXCT030002213">
    <property type="protein sequence ID" value="CAL4783776.1"/>
    <property type="molecule type" value="Genomic_DNA"/>
</dbReference>
<dbReference type="InterPro" id="IPR013103">
    <property type="entry name" value="RVT_2"/>
</dbReference>
<proteinExistence type="predicted"/>
<gene>
    <name evidence="2" type="ORF">C1SCF055_LOCUS22941</name>
</gene>
<dbReference type="EMBL" id="CAMXCT020002213">
    <property type="protein sequence ID" value="CAL1149839.1"/>
    <property type="molecule type" value="Genomic_DNA"/>
</dbReference>
<protein>
    <submittedName>
        <fullName evidence="4">Integrase catalytic domain-containing protein</fullName>
    </submittedName>
</protein>
<evidence type="ECO:0000313" key="4">
    <source>
        <dbReference type="EMBL" id="CAL4783776.1"/>
    </source>
</evidence>
<organism evidence="2">
    <name type="scientific">Cladocopium goreaui</name>
    <dbReference type="NCBI Taxonomy" id="2562237"/>
    <lineage>
        <taxon>Eukaryota</taxon>
        <taxon>Sar</taxon>
        <taxon>Alveolata</taxon>
        <taxon>Dinophyceae</taxon>
        <taxon>Suessiales</taxon>
        <taxon>Symbiodiniaceae</taxon>
        <taxon>Cladocopium</taxon>
    </lineage>
</organism>
<reference evidence="2" key="1">
    <citation type="submission" date="2022-10" db="EMBL/GenBank/DDBJ databases">
        <authorList>
            <person name="Chen Y."/>
            <person name="Dougan E. K."/>
            <person name="Chan C."/>
            <person name="Rhodes N."/>
            <person name="Thang M."/>
        </authorList>
    </citation>
    <scope>NUCLEOTIDE SEQUENCE</scope>
</reference>
<dbReference type="Proteomes" id="UP001152797">
    <property type="component" value="Unassembled WGS sequence"/>
</dbReference>
<accession>A0A9P1CQH1</accession>
<dbReference type="AlphaFoldDB" id="A0A9P1CQH1"/>
<feature type="domain" description="Reverse transcriptase Ty1/copia-type" evidence="1">
    <location>
        <begin position="184"/>
        <end position="336"/>
    </location>
</feature>
<dbReference type="EMBL" id="CAMXCT010002213">
    <property type="protein sequence ID" value="CAI3996464.1"/>
    <property type="molecule type" value="Genomic_DNA"/>
</dbReference>
<comment type="caution">
    <text evidence="2">The sequence shown here is derived from an EMBL/GenBank/DDBJ whole genome shotgun (WGS) entry which is preliminary data.</text>
</comment>
<sequence length="568" mass="63581">MLLEDLLKLIKRMLEFQRCPKLHERGLLMFKLKNYKTISLRLKQDPDLVLPDALLTSVLNQGEHPLKLLQEQAEREKQSDHAVHDNGTWHGIWPLPSRSEWNARRHHGLLWPRGSHEVDAVQTARKEYKWKDIPKADRPAFHAAAKAGWQVWVDNGAVEVLSKAQADEVRARLKSTGKQSCLLTPRFVYTDKHDGLRTPSKPLPLKANARLVVPGFQDITAYLVRRDAPTGSRTSHHFLLMYTASKRWLLFSADVKSAFLKGENFGPDERELYVSQIRVSSPDEPLLPLGEGGLAKAKKGIFGLADSPRRWYLRLNKSVTKLGWVRSELDAALWFLWSADGTTLDGFGSLESGSFTYCGKKIKQLADFSIKVSMVEYHENLKQIPMTGDRKKQLDQPNTVSSKDCLGVKASSKFSLNFKPMDLDKCGLVTVSDAALGNVSPDGSIGEDVFSRVHSQAAYAILIADENMLAGKEGNFCLIDSRRHRLARVCRSTFAAELMSAEEALDCGEFCRGMFAETRGYSVDRRNVEASNNAIPMILVVDAKDVFDKSTSDTPSYGSQKSLAFTIS</sequence>